<gene>
    <name evidence="1" type="ORF">PROFUN_14773</name>
</gene>
<accession>A0A2P6MYT1</accession>
<reference evidence="1 2" key="1">
    <citation type="journal article" date="2018" name="Genome Biol. Evol.">
        <title>Multiple Roots of Fruiting Body Formation in Amoebozoa.</title>
        <authorList>
            <person name="Hillmann F."/>
            <person name="Forbes G."/>
            <person name="Novohradska S."/>
            <person name="Ferling I."/>
            <person name="Riege K."/>
            <person name="Groth M."/>
            <person name="Westermann M."/>
            <person name="Marz M."/>
            <person name="Spaller T."/>
            <person name="Winckler T."/>
            <person name="Schaap P."/>
            <person name="Glockner G."/>
        </authorList>
    </citation>
    <scope>NUCLEOTIDE SEQUENCE [LARGE SCALE GENOMIC DNA]</scope>
    <source>
        <strain evidence="1 2">Jena</strain>
    </source>
</reference>
<keyword evidence="2" id="KW-1185">Reference proteome</keyword>
<dbReference type="OrthoDB" id="14187at2759"/>
<dbReference type="Gene3D" id="3.40.50.300">
    <property type="entry name" value="P-loop containing nucleotide triphosphate hydrolases"/>
    <property type="match status" value="1"/>
</dbReference>
<dbReference type="Proteomes" id="UP000241769">
    <property type="component" value="Unassembled WGS sequence"/>
</dbReference>
<dbReference type="InParanoid" id="A0A2P6MYT1"/>
<protein>
    <submittedName>
        <fullName evidence="1">Cytoplasmic dynein heavy chain</fullName>
    </submittedName>
</protein>
<name>A0A2P6MYT1_9EUKA</name>
<dbReference type="InterPro" id="IPR027417">
    <property type="entry name" value="P-loop_NTPase"/>
</dbReference>
<dbReference type="EMBL" id="MDYQ01000296">
    <property type="protein sequence ID" value="PRP76853.1"/>
    <property type="molecule type" value="Genomic_DNA"/>
</dbReference>
<dbReference type="AlphaFoldDB" id="A0A2P6MYT1"/>
<dbReference type="STRING" id="1890364.A0A2P6MYT1"/>
<evidence type="ECO:0000313" key="2">
    <source>
        <dbReference type="Proteomes" id="UP000241769"/>
    </source>
</evidence>
<comment type="caution">
    <text evidence="1">The sequence shown here is derived from an EMBL/GenBank/DDBJ whole genome shotgun (WGS) entry which is preliminary data.</text>
</comment>
<proteinExistence type="predicted"/>
<evidence type="ECO:0000313" key="1">
    <source>
        <dbReference type="EMBL" id="PRP76853.1"/>
    </source>
</evidence>
<organism evidence="1 2">
    <name type="scientific">Planoprotostelium fungivorum</name>
    <dbReference type="NCBI Taxonomy" id="1890364"/>
    <lineage>
        <taxon>Eukaryota</taxon>
        <taxon>Amoebozoa</taxon>
        <taxon>Evosea</taxon>
        <taxon>Variosea</taxon>
        <taxon>Cavosteliida</taxon>
        <taxon>Cavosteliaceae</taxon>
        <taxon>Planoprotostelium</taxon>
    </lineage>
</organism>
<sequence length="221" mass="24923">MDSSWSLHEGALATSLASTESSHKDENICFIFGGNVLRSSSLERINTLLASGEDQIINLEEGLYRWLTRQKKSSRCLYDEHRLLLVPTTEPMNKGYPHIIDPPSGRAAEFLINQLRDKKVTKTSFFDASFMKNLDSALQLELNWMTYDWSTGKKYSRLLTTSLGSSQNLWCVEASRKDLVPENSVASEFVLSRHIPFDAVFDAQSNEVLVCSSSWCSVTVK</sequence>